<keyword evidence="2" id="KW-1185">Reference proteome</keyword>
<organism evidence="1 2">
    <name type="scientific">Camellia lanceoleosa</name>
    <dbReference type="NCBI Taxonomy" id="1840588"/>
    <lineage>
        <taxon>Eukaryota</taxon>
        <taxon>Viridiplantae</taxon>
        <taxon>Streptophyta</taxon>
        <taxon>Embryophyta</taxon>
        <taxon>Tracheophyta</taxon>
        <taxon>Spermatophyta</taxon>
        <taxon>Magnoliopsida</taxon>
        <taxon>eudicotyledons</taxon>
        <taxon>Gunneridae</taxon>
        <taxon>Pentapetalae</taxon>
        <taxon>asterids</taxon>
        <taxon>Ericales</taxon>
        <taxon>Theaceae</taxon>
        <taxon>Camellia</taxon>
    </lineage>
</organism>
<proteinExistence type="predicted"/>
<dbReference type="Proteomes" id="UP001060215">
    <property type="component" value="Chromosome 8"/>
</dbReference>
<gene>
    <name evidence="1" type="ORF">LOK49_LG09G02647</name>
</gene>
<reference evidence="1 2" key="1">
    <citation type="journal article" date="2022" name="Plant J.">
        <title>Chromosome-level genome of Camellia lanceoleosa provides a valuable resource for understanding genome evolution and self-incompatibility.</title>
        <authorList>
            <person name="Gong W."/>
            <person name="Xiao S."/>
            <person name="Wang L."/>
            <person name="Liao Z."/>
            <person name="Chang Y."/>
            <person name="Mo W."/>
            <person name="Hu G."/>
            <person name="Li W."/>
            <person name="Zhao G."/>
            <person name="Zhu H."/>
            <person name="Hu X."/>
            <person name="Ji K."/>
            <person name="Xiang X."/>
            <person name="Song Q."/>
            <person name="Yuan D."/>
            <person name="Jin S."/>
            <person name="Zhang L."/>
        </authorList>
    </citation>
    <scope>NUCLEOTIDE SEQUENCE [LARGE SCALE GENOMIC DNA]</scope>
    <source>
        <strain evidence="1">SQ_2022a</strain>
    </source>
</reference>
<comment type="caution">
    <text evidence="1">The sequence shown here is derived from an EMBL/GenBank/DDBJ whole genome shotgun (WGS) entry which is preliminary data.</text>
</comment>
<protein>
    <submittedName>
        <fullName evidence="1">U-box domain-containing protein 30</fullName>
    </submittedName>
</protein>
<accession>A0ACC0GFQ1</accession>
<evidence type="ECO:0000313" key="1">
    <source>
        <dbReference type="EMBL" id="KAI7999987.1"/>
    </source>
</evidence>
<dbReference type="EMBL" id="CM045765">
    <property type="protein sequence ID" value="KAI7999987.1"/>
    <property type="molecule type" value="Genomic_DNA"/>
</dbReference>
<name>A0ACC0GFQ1_9ERIC</name>
<sequence>MPMFQPSLRGGFIGFEGGGDGHVLDLDTAVKDGVLGGSGGGSGGGGFGGGFGEKLDLKKMIEELDLSEVPSVFICLISLEPYARA</sequence>
<evidence type="ECO:0000313" key="2">
    <source>
        <dbReference type="Proteomes" id="UP001060215"/>
    </source>
</evidence>